<accession>A0ABY4R1H7</accession>
<dbReference type="Proteomes" id="UP001056336">
    <property type="component" value="Chromosome"/>
</dbReference>
<dbReference type="EMBL" id="CP097332">
    <property type="protein sequence ID" value="UQX89689.1"/>
    <property type="molecule type" value="Genomic_DNA"/>
</dbReference>
<dbReference type="RefSeq" id="WP_249773585.1">
    <property type="nucleotide sequence ID" value="NZ_CP097332.1"/>
</dbReference>
<organism evidence="2 3">
    <name type="scientific">Jatrophihabitans telluris</name>
    <dbReference type="NCBI Taxonomy" id="2038343"/>
    <lineage>
        <taxon>Bacteria</taxon>
        <taxon>Bacillati</taxon>
        <taxon>Actinomycetota</taxon>
        <taxon>Actinomycetes</taxon>
        <taxon>Jatrophihabitantales</taxon>
        <taxon>Jatrophihabitantaceae</taxon>
        <taxon>Jatrophihabitans</taxon>
    </lineage>
</organism>
<keyword evidence="1" id="KW-0472">Membrane</keyword>
<sequence length="122" mass="11637">MSHRDSPAATFRVAAGAPEPDRGVAGDAVVPFPVRPVVVPLPGAVVGPVFGAGVCVVVAAVVVVGVGVCVVVVVVVVVAAGVGAGVCAVCAAVFGSVCCGAFERERVGAGSLVSGSIGQVTD</sequence>
<feature type="transmembrane region" description="Helical" evidence="1">
    <location>
        <begin position="82"/>
        <end position="102"/>
    </location>
</feature>
<protein>
    <submittedName>
        <fullName evidence="2">Uncharacterized protein</fullName>
    </submittedName>
</protein>
<keyword evidence="1" id="KW-0812">Transmembrane</keyword>
<evidence type="ECO:0000313" key="2">
    <source>
        <dbReference type="EMBL" id="UQX89689.1"/>
    </source>
</evidence>
<reference evidence="2" key="1">
    <citation type="journal article" date="2018" name="Int. J. Syst. Evol. Microbiol.">
        <title>Jatrophihabitans telluris sp. nov., isolated from sediment soil of lava forest wetlands and the emended description of the genus Jatrophihabitans.</title>
        <authorList>
            <person name="Lee K.C."/>
            <person name="Suh M.K."/>
            <person name="Eom M.K."/>
            <person name="Kim K.K."/>
            <person name="Kim J.S."/>
            <person name="Kim D.S."/>
            <person name="Ko S.H."/>
            <person name="Shin Y.K."/>
            <person name="Lee J.S."/>
        </authorList>
    </citation>
    <scope>NUCLEOTIDE SEQUENCE</scope>
    <source>
        <strain evidence="2">N237</strain>
    </source>
</reference>
<keyword evidence="3" id="KW-1185">Reference proteome</keyword>
<name>A0ABY4R1H7_9ACTN</name>
<reference evidence="2" key="2">
    <citation type="submission" date="2022-05" db="EMBL/GenBank/DDBJ databases">
        <authorList>
            <person name="Kim J.-S."/>
            <person name="Lee K."/>
            <person name="Suh M."/>
            <person name="Eom M."/>
            <person name="Kim J.-S."/>
            <person name="Kim D.-S."/>
            <person name="Ko S.-H."/>
            <person name="Shin Y."/>
            <person name="Lee J.-S."/>
        </authorList>
    </citation>
    <scope>NUCLEOTIDE SEQUENCE</scope>
    <source>
        <strain evidence="2">N237</strain>
    </source>
</reference>
<keyword evidence="1" id="KW-1133">Transmembrane helix</keyword>
<evidence type="ECO:0000313" key="3">
    <source>
        <dbReference type="Proteomes" id="UP001056336"/>
    </source>
</evidence>
<gene>
    <name evidence="2" type="ORF">M6D93_06725</name>
</gene>
<feature type="transmembrane region" description="Helical" evidence="1">
    <location>
        <begin position="49"/>
        <end position="76"/>
    </location>
</feature>
<evidence type="ECO:0000256" key="1">
    <source>
        <dbReference type="SAM" id="Phobius"/>
    </source>
</evidence>
<proteinExistence type="predicted"/>